<evidence type="ECO:0000256" key="9">
    <source>
        <dbReference type="ARBA" id="ARBA00023204"/>
    </source>
</evidence>
<dbReference type="NCBIfam" id="TIGR00631">
    <property type="entry name" value="uvrb"/>
    <property type="match status" value="1"/>
</dbReference>
<keyword evidence="14" id="KW-0175">Coiled coil</keyword>
<evidence type="ECO:0000313" key="19">
    <source>
        <dbReference type="Proteomes" id="UP000192520"/>
    </source>
</evidence>
<organism evidence="18 19">
    <name type="scientific">candidate division CPR3 bacterium 4484_211</name>
    <dbReference type="NCBI Taxonomy" id="1968527"/>
    <lineage>
        <taxon>Bacteria</taxon>
        <taxon>Bacteria division CPR3</taxon>
    </lineage>
</organism>
<dbReference type="Pfam" id="PF00271">
    <property type="entry name" value="Helicase_C"/>
    <property type="match status" value="1"/>
</dbReference>
<dbReference type="Pfam" id="PF02151">
    <property type="entry name" value="UVR"/>
    <property type="match status" value="1"/>
</dbReference>
<dbReference type="AlphaFoldDB" id="A0A1W9NZ43"/>
<feature type="binding site" evidence="12">
    <location>
        <begin position="64"/>
        <end position="71"/>
    </location>
    <ligand>
        <name>ATP</name>
        <dbReference type="ChEBI" id="CHEBI:30616"/>
    </ligand>
</feature>
<evidence type="ECO:0000256" key="13">
    <source>
        <dbReference type="RuleBase" id="RU003587"/>
    </source>
</evidence>
<sequence>MRAGVTIVAEIPGDNSRNQVISKPASVPKLKLVSNFEPTGDQPEAIEKLAQGLKAGLKHQVLLGVTGSGKTFTMANVIQNIQTPALVISHNKTLAAQLFQEYRDFFPKNAVEYFVSYYDYYQPEAYIPQTDTYIAKDAGINEFIDKLRLSATTSIMTRNDIIVVASVSCIYNMGSPTEYATRIIELAVGMELCRENLIKRLLHLYYQRNDYHLKRSAFRVKGELVDFWPSYTDFLIRLEILDNRLVKIQKIDPLSGNILENLKNFSLYPAKHFITAEERKKQAIKAIQRDLKKQTAKLKKQGKNLEAYRLEQRTNYDLELISEIGYCSGIENYSRYFDGRAPGEPPFTLLDFFTHRFGKDFLIIIDESHMTIPQIRGMYEGDRARKQTLIDYGFRLPSALDNRPLRFDEFLKKAPQIIYTSATPGKWEVNKARAFKKGIVEQLIRPTGLLDPEIKVRSIQNQIENLVDEIIKRTKKRERVLVTTLTKRLAEDLTEYLSEQGIKACYLHADVDTLDRLDILENLRRGKYDVVVGINLLREGLDLPEVSLVAILDADKEGFLRSATSLIQVMGRAARHINGEVIMYADKITNSMQEAIDEINRRREIQVRYNAEHGIKPKSIRKPIREKVIERKKEELTKKTNSIGSFLKEDRNLTTSSIAELEQQMLTAAKNLEFEKAAFLRDKIEELKKI</sequence>
<keyword evidence="5 12" id="KW-0227">DNA damage</keyword>
<accession>A0A1W9NZ43</accession>
<evidence type="ECO:0000256" key="7">
    <source>
        <dbReference type="ARBA" id="ARBA00022840"/>
    </source>
</evidence>
<evidence type="ECO:0000256" key="8">
    <source>
        <dbReference type="ARBA" id="ARBA00022881"/>
    </source>
</evidence>
<dbReference type="PANTHER" id="PTHR24029">
    <property type="entry name" value="UVRABC SYSTEM PROTEIN B"/>
    <property type="match status" value="1"/>
</dbReference>
<dbReference type="GO" id="GO:0009381">
    <property type="term" value="F:excinuclease ABC activity"/>
    <property type="evidence" value="ECO:0007669"/>
    <property type="project" value="UniProtKB-UniRule"/>
</dbReference>
<dbReference type="CDD" id="cd17916">
    <property type="entry name" value="DEXHc_UvrB"/>
    <property type="match status" value="1"/>
</dbReference>
<comment type="function">
    <text evidence="12">The UvrABC repair system catalyzes the recognition and processing of DNA lesions. A damage recognition complex composed of 2 UvrA and 2 UvrB subunits scans DNA for abnormalities. Upon binding of the UvrA(2)B(2) complex to a putative damaged site, the DNA wraps around one UvrB monomer. DNA wrap is dependent on ATP binding by UvrB and probably causes local melting of the DNA helix, facilitating insertion of UvrB beta-hairpin between the DNA strands. Then UvrB probes one DNA strand for the presence of a lesion. If a lesion is found the UvrA subunits dissociate and the UvrB-DNA preincision complex is formed. This complex is subsequently bound by UvrC and the second UvrB is released. If no lesion is found, the DNA wraps around the other UvrB subunit that will check the other stand for damage.</text>
</comment>
<dbReference type="GO" id="GO:0006289">
    <property type="term" value="P:nucleotide-excision repair"/>
    <property type="evidence" value="ECO:0007669"/>
    <property type="project" value="UniProtKB-UniRule"/>
</dbReference>
<evidence type="ECO:0000256" key="14">
    <source>
        <dbReference type="SAM" id="Coils"/>
    </source>
</evidence>
<keyword evidence="7 12" id="KW-0067">ATP-binding</keyword>
<comment type="subcellular location">
    <subcellularLocation>
        <location evidence="1 12 13">Cytoplasm</location>
    </subcellularLocation>
</comment>
<dbReference type="InterPro" id="IPR001650">
    <property type="entry name" value="Helicase_C-like"/>
</dbReference>
<dbReference type="Gene3D" id="3.40.50.300">
    <property type="entry name" value="P-loop containing nucleotide triphosphate hydrolases"/>
    <property type="match status" value="3"/>
</dbReference>
<dbReference type="PROSITE" id="PS50151">
    <property type="entry name" value="UVR"/>
    <property type="match status" value="1"/>
</dbReference>
<evidence type="ECO:0000256" key="12">
    <source>
        <dbReference type="HAMAP-Rule" id="MF_00204"/>
    </source>
</evidence>
<dbReference type="HAMAP" id="MF_00204">
    <property type="entry name" value="UvrB"/>
    <property type="match status" value="1"/>
</dbReference>
<evidence type="ECO:0000256" key="11">
    <source>
        <dbReference type="ARBA" id="ARBA00029504"/>
    </source>
</evidence>
<dbReference type="PROSITE" id="PS51192">
    <property type="entry name" value="HELICASE_ATP_BIND_1"/>
    <property type="match status" value="1"/>
</dbReference>
<reference evidence="19" key="1">
    <citation type="submission" date="2017-03" db="EMBL/GenBank/DDBJ databases">
        <title>Novel pathways for hydrocarbon cycling and metabolic interdependencies in hydrothermal sediment communities.</title>
        <authorList>
            <person name="Dombrowski N."/>
            <person name="Seitz K."/>
            <person name="Teske A."/>
            <person name="Baker B."/>
        </authorList>
    </citation>
    <scope>NUCLEOTIDE SEQUENCE [LARGE SCALE GENOMIC DNA]</scope>
</reference>
<dbReference type="NCBIfam" id="NF003673">
    <property type="entry name" value="PRK05298.1"/>
    <property type="match status" value="1"/>
</dbReference>
<dbReference type="PANTHER" id="PTHR24029:SF0">
    <property type="entry name" value="UVRABC SYSTEM PROTEIN B"/>
    <property type="match status" value="1"/>
</dbReference>
<dbReference type="Pfam" id="PF04851">
    <property type="entry name" value="ResIII"/>
    <property type="match status" value="1"/>
</dbReference>
<keyword evidence="8 12" id="KW-0267">Excision nuclease</keyword>
<evidence type="ECO:0000256" key="4">
    <source>
        <dbReference type="ARBA" id="ARBA00022741"/>
    </source>
</evidence>
<dbReference type="SUPFAM" id="SSF52540">
    <property type="entry name" value="P-loop containing nucleoside triphosphate hydrolases"/>
    <property type="match status" value="2"/>
</dbReference>
<dbReference type="SMART" id="SM00490">
    <property type="entry name" value="HELICc"/>
    <property type="match status" value="1"/>
</dbReference>
<dbReference type="SMART" id="SM00487">
    <property type="entry name" value="DEXDc"/>
    <property type="match status" value="1"/>
</dbReference>
<keyword evidence="3 12" id="KW-0963">Cytoplasm</keyword>
<dbReference type="GO" id="GO:0016887">
    <property type="term" value="F:ATP hydrolysis activity"/>
    <property type="evidence" value="ECO:0007669"/>
    <property type="project" value="InterPro"/>
</dbReference>
<dbReference type="InterPro" id="IPR004807">
    <property type="entry name" value="UvrB"/>
</dbReference>
<dbReference type="InterPro" id="IPR006935">
    <property type="entry name" value="Helicase/UvrB_N"/>
</dbReference>
<dbReference type="EMBL" id="MZGJ01000004">
    <property type="protein sequence ID" value="OQX51406.1"/>
    <property type="molecule type" value="Genomic_DNA"/>
</dbReference>
<evidence type="ECO:0000259" key="15">
    <source>
        <dbReference type="PROSITE" id="PS50151"/>
    </source>
</evidence>
<gene>
    <name evidence="12" type="primary">uvrB</name>
    <name evidence="18" type="ORF">B5M47_00955</name>
</gene>
<comment type="caution">
    <text evidence="18">The sequence shown here is derived from an EMBL/GenBank/DDBJ whole genome shotgun (WGS) entry which is preliminary data.</text>
</comment>
<evidence type="ECO:0000256" key="6">
    <source>
        <dbReference type="ARBA" id="ARBA00022769"/>
    </source>
</evidence>
<dbReference type="InterPro" id="IPR027417">
    <property type="entry name" value="P-loop_NTPase"/>
</dbReference>
<dbReference type="Proteomes" id="UP000192520">
    <property type="component" value="Unassembled WGS sequence"/>
</dbReference>
<dbReference type="GO" id="GO:0009380">
    <property type="term" value="C:excinuclease repair complex"/>
    <property type="evidence" value="ECO:0007669"/>
    <property type="project" value="InterPro"/>
</dbReference>
<comment type="domain">
    <text evidence="12">The beta-hairpin motif is involved in DNA binding.</text>
</comment>
<dbReference type="Gene3D" id="4.10.860.10">
    <property type="entry name" value="UVR domain"/>
    <property type="match status" value="1"/>
</dbReference>
<dbReference type="InterPro" id="IPR041471">
    <property type="entry name" value="UvrB_inter"/>
</dbReference>
<dbReference type="InterPro" id="IPR036876">
    <property type="entry name" value="UVR_dom_sf"/>
</dbReference>
<evidence type="ECO:0000256" key="5">
    <source>
        <dbReference type="ARBA" id="ARBA00022763"/>
    </source>
</evidence>
<evidence type="ECO:0000259" key="16">
    <source>
        <dbReference type="PROSITE" id="PS51192"/>
    </source>
</evidence>
<proteinExistence type="inferred from homology"/>
<keyword evidence="9 12" id="KW-0234">DNA repair</keyword>
<dbReference type="GO" id="GO:0005524">
    <property type="term" value="F:ATP binding"/>
    <property type="evidence" value="ECO:0007669"/>
    <property type="project" value="UniProtKB-UniRule"/>
</dbReference>
<evidence type="ECO:0000256" key="1">
    <source>
        <dbReference type="ARBA" id="ARBA00004496"/>
    </source>
</evidence>
<protein>
    <recommendedName>
        <fullName evidence="11 12">UvrABC system protein B</fullName>
        <shortName evidence="12">Protein UvrB</shortName>
    </recommendedName>
    <alternativeName>
        <fullName evidence="12">Excinuclease ABC subunit B</fullName>
    </alternativeName>
</protein>
<comment type="similarity">
    <text evidence="2 12 13">Belongs to the UvrB family.</text>
</comment>
<keyword evidence="4 12" id="KW-0547">Nucleotide-binding</keyword>
<feature type="coiled-coil region" evidence="14">
    <location>
        <begin position="277"/>
        <end position="311"/>
    </location>
</feature>
<dbReference type="SUPFAM" id="SSF46600">
    <property type="entry name" value="C-terminal UvrC-binding domain of UvrB"/>
    <property type="match status" value="1"/>
</dbReference>
<dbReference type="InterPro" id="IPR001943">
    <property type="entry name" value="UVR_dom"/>
</dbReference>
<name>A0A1W9NZ43_UNCC3</name>
<dbReference type="GO" id="GO:0003677">
    <property type="term" value="F:DNA binding"/>
    <property type="evidence" value="ECO:0007669"/>
    <property type="project" value="UniProtKB-UniRule"/>
</dbReference>
<keyword evidence="6 12" id="KW-0228">DNA excision</keyword>
<dbReference type="STRING" id="1968527.B5M47_00955"/>
<dbReference type="Pfam" id="PF17757">
    <property type="entry name" value="UvrB_inter"/>
    <property type="match status" value="1"/>
</dbReference>
<dbReference type="PROSITE" id="PS51194">
    <property type="entry name" value="HELICASE_CTER"/>
    <property type="match status" value="1"/>
</dbReference>
<feature type="domain" description="UVR" evidence="15">
    <location>
        <begin position="655"/>
        <end position="690"/>
    </location>
</feature>
<feature type="domain" description="Helicase C-terminal" evidence="17">
    <location>
        <begin position="466"/>
        <end position="624"/>
    </location>
</feature>
<comment type="subunit">
    <text evidence="10 12 13">Forms a heterotetramer with UvrA during the search for lesions. Interacts with UvrC in an incision complex.</text>
</comment>
<feature type="short sequence motif" description="Beta-hairpin" evidence="12">
    <location>
        <begin position="117"/>
        <end position="140"/>
    </location>
</feature>
<evidence type="ECO:0000256" key="10">
    <source>
        <dbReference type="ARBA" id="ARBA00026033"/>
    </source>
</evidence>
<feature type="domain" description="Helicase ATP-binding" evidence="16">
    <location>
        <begin position="51"/>
        <end position="208"/>
    </location>
</feature>
<dbReference type="GO" id="GO:0009432">
    <property type="term" value="P:SOS response"/>
    <property type="evidence" value="ECO:0007669"/>
    <property type="project" value="UniProtKB-UniRule"/>
</dbReference>
<dbReference type="Pfam" id="PF12344">
    <property type="entry name" value="UvrB"/>
    <property type="match status" value="1"/>
</dbReference>
<dbReference type="GO" id="GO:0005737">
    <property type="term" value="C:cytoplasm"/>
    <property type="evidence" value="ECO:0007669"/>
    <property type="project" value="UniProtKB-SubCell"/>
</dbReference>
<dbReference type="InterPro" id="IPR024759">
    <property type="entry name" value="UvrB_YAD/RRR_dom"/>
</dbReference>
<keyword evidence="12 13" id="KW-0742">SOS response</keyword>
<dbReference type="InterPro" id="IPR014001">
    <property type="entry name" value="Helicase_ATP-bd"/>
</dbReference>
<evidence type="ECO:0000313" key="18">
    <source>
        <dbReference type="EMBL" id="OQX51406.1"/>
    </source>
</evidence>
<evidence type="ECO:0000256" key="3">
    <source>
        <dbReference type="ARBA" id="ARBA00022490"/>
    </source>
</evidence>
<evidence type="ECO:0000256" key="2">
    <source>
        <dbReference type="ARBA" id="ARBA00008533"/>
    </source>
</evidence>
<dbReference type="CDD" id="cd18790">
    <property type="entry name" value="SF2_C_UvrB"/>
    <property type="match status" value="1"/>
</dbReference>
<evidence type="ECO:0000259" key="17">
    <source>
        <dbReference type="PROSITE" id="PS51194"/>
    </source>
</evidence>